<dbReference type="GO" id="GO:0008239">
    <property type="term" value="F:dipeptidyl-peptidase activity"/>
    <property type="evidence" value="ECO:0007669"/>
    <property type="project" value="TreeGrafter"/>
</dbReference>
<evidence type="ECO:0000313" key="7">
    <source>
        <dbReference type="EMBL" id="TYA92351.1"/>
    </source>
</evidence>
<dbReference type="Proteomes" id="UP000323930">
    <property type="component" value="Unassembled WGS sequence"/>
</dbReference>
<accession>A0A5D0JA10</accession>
<dbReference type="InterPro" id="IPR050278">
    <property type="entry name" value="Serine_Prot_S9B/DPPIV"/>
</dbReference>
<dbReference type="AlphaFoldDB" id="A0A5D0JA10"/>
<keyword evidence="2" id="KW-0378">Hydrolase</keyword>
<proteinExistence type="predicted"/>
<dbReference type="Gene3D" id="2.140.10.30">
    <property type="entry name" value="Dipeptidylpeptidase IV, N-terminal domain"/>
    <property type="match status" value="1"/>
</dbReference>
<dbReference type="InterPro" id="IPR029058">
    <property type="entry name" value="AB_hydrolase_fold"/>
</dbReference>
<keyword evidence="4" id="KW-0732">Signal</keyword>
<dbReference type="PANTHER" id="PTHR11731">
    <property type="entry name" value="PROTEASE FAMILY S9B,C DIPEPTIDYL-PEPTIDASE IV-RELATED"/>
    <property type="match status" value="1"/>
</dbReference>
<dbReference type="Pfam" id="PF00930">
    <property type="entry name" value="DPPIV_N"/>
    <property type="match status" value="1"/>
</dbReference>
<evidence type="ECO:0000256" key="1">
    <source>
        <dbReference type="ARBA" id="ARBA00022670"/>
    </source>
</evidence>
<organism evidence="7 8">
    <name type="scientific">Seonamhaeicola marinus</name>
    <dbReference type="NCBI Taxonomy" id="1912246"/>
    <lineage>
        <taxon>Bacteria</taxon>
        <taxon>Pseudomonadati</taxon>
        <taxon>Bacteroidota</taxon>
        <taxon>Flavobacteriia</taxon>
        <taxon>Flavobacteriales</taxon>
        <taxon>Flavobacteriaceae</taxon>
    </lineage>
</organism>
<keyword evidence="3" id="KW-0325">Glycoprotein</keyword>
<evidence type="ECO:0000256" key="3">
    <source>
        <dbReference type="ARBA" id="ARBA00023180"/>
    </source>
</evidence>
<keyword evidence="1" id="KW-0645">Protease</keyword>
<dbReference type="Pfam" id="PF00326">
    <property type="entry name" value="Peptidase_S9"/>
    <property type="match status" value="1"/>
</dbReference>
<dbReference type="OrthoDB" id="9812921at2"/>
<dbReference type="FunFam" id="3.40.50.1820:FF:000003">
    <property type="entry name" value="Dipeptidyl peptidase 4"/>
    <property type="match status" value="1"/>
</dbReference>
<dbReference type="Gene3D" id="3.40.50.1820">
    <property type="entry name" value="alpha/beta hydrolase"/>
    <property type="match status" value="1"/>
</dbReference>
<feature type="domain" description="Dipeptidylpeptidase IV N-terminal" evidence="6">
    <location>
        <begin position="98"/>
        <end position="439"/>
    </location>
</feature>
<dbReference type="InterPro" id="IPR001375">
    <property type="entry name" value="Peptidase_S9_cat"/>
</dbReference>
<sequence length="744" mass="85536">MRYLKFSFCVYFFITSFLSAQNQNITLEEIWSGAFRTERMDVLHSMANGQQYSVLDYDRATRSTSIDIYDYKTLKKVKTLVSSKALSAIQYFTNYTFSKDEKKVILATNEESIYRHSAVGNYFVYNVEDGTLDLISEELIQEPTFSPNGEKVAYGFNNNLFIKDLVSGETTQLTFDGKKNSIINGITDWVYEEEFAFVRAFEWNTDSNKIAFIRFDETNVPQFSMDVYGTALYQTQQVFKYPKAGEANSKVSLHIYNVESKKTNNVSAGKAYSDFYIPRIKWTNNADVLSAHYLNRHQNELDLWFINAKDNTSNLVLEEKDKAYVDVTDNLTFLKDNSFIWTSEKDGFNHIYHYDKKGQLIDQITKGNWEVTNYYGYDEKTKRIFYQSVENGSINRDVYSIKLNGRDKKRLTKSDGTNSASFSADFSYFINSFSSATNPSEYTLNSAASGNLIKSIKDNDRLSQKLGNYKTSKKEFSTINVNGNDLNMWMIKPANFDESKQYPLFMTQYSGPGSQSVANSWNSYNDYWYQHLAQEGYIVVCVDGRGTGYKGAAFKKVTQNQLGKYEVEDQIAAAKKLGERPYIDASRIGIWGWSYGGYMSSNALFKGNDVFKMAIAVAPVTSWRFYDTVYTERYMTTPQENPSGYDDNSPLSHVDKLKGDFLLVHGSADDNVHLQNTMRLVEALIQADKQFEWMVYPDKNHGIYGGNTRLHLYKKMTNFIHDKLGDRRQKEDEDVKEVKNKIKG</sequence>
<dbReference type="EMBL" id="VSDQ01000163">
    <property type="protein sequence ID" value="TYA92351.1"/>
    <property type="molecule type" value="Genomic_DNA"/>
</dbReference>
<name>A0A5D0JA10_9FLAO</name>
<evidence type="ECO:0000259" key="6">
    <source>
        <dbReference type="Pfam" id="PF00930"/>
    </source>
</evidence>
<reference evidence="7 8" key="1">
    <citation type="submission" date="2019-08" db="EMBL/GenBank/DDBJ databases">
        <title>Seonamhaeicola sediminis sp. nov., isolated from marine sediment.</title>
        <authorList>
            <person name="Cao W.R."/>
        </authorList>
    </citation>
    <scope>NUCLEOTIDE SEQUENCE [LARGE SCALE GENOMIC DNA]</scope>
    <source>
        <strain evidence="7 8">B011</strain>
    </source>
</reference>
<comment type="caution">
    <text evidence="7">The sequence shown here is derived from an EMBL/GenBank/DDBJ whole genome shotgun (WGS) entry which is preliminary data.</text>
</comment>
<dbReference type="SUPFAM" id="SSF53474">
    <property type="entry name" value="alpha/beta-Hydrolases"/>
    <property type="match status" value="1"/>
</dbReference>
<dbReference type="GO" id="GO:0004252">
    <property type="term" value="F:serine-type endopeptidase activity"/>
    <property type="evidence" value="ECO:0007669"/>
    <property type="project" value="InterPro"/>
</dbReference>
<dbReference type="GO" id="GO:0006508">
    <property type="term" value="P:proteolysis"/>
    <property type="evidence" value="ECO:0007669"/>
    <property type="project" value="UniProtKB-KW"/>
</dbReference>
<protein>
    <submittedName>
        <fullName evidence="7">S9 family peptidase</fullName>
    </submittedName>
</protein>
<feature type="chain" id="PRO_5022834926" evidence="4">
    <location>
        <begin position="21"/>
        <end position="744"/>
    </location>
</feature>
<gene>
    <name evidence="7" type="ORF">FUA24_02645</name>
</gene>
<dbReference type="PROSITE" id="PS00708">
    <property type="entry name" value="PRO_ENDOPEP_SER"/>
    <property type="match status" value="1"/>
</dbReference>
<dbReference type="InterPro" id="IPR002471">
    <property type="entry name" value="Pept_S9_AS"/>
</dbReference>
<evidence type="ECO:0000256" key="4">
    <source>
        <dbReference type="SAM" id="SignalP"/>
    </source>
</evidence>
<keyword evidence="8" id="KW-1185">Reference proteome</keyword>
<dbReference type="InterPro" id="IPR002469">
    <property type="entry name" value="Peptidase_S9B_N"/>
</dbReference>
<dbReference type="SUPFAM" id="SSF82171">
    <property type="entry name" value="DPP6 N-terminal domain-like"/>
    <property type="match status" value="1"/>
</dbReference>
<evidence type="ECO:0000259" key="5">
    <source>
        <dbReference type="Pfam" id="PF00326"/>
    </source>
</evidence>
<feature type="signal peptide" evidence="4">
    <location>
        <begin position="1"/>
        <end position="20"/>
    </location>
</feature>
<evidence type="ECO:0000313" key="8">
    <source>
        <dbReference type="Proteomes" id="UP000323930"/>
    </source>
</evidence>
<dbReference type="RefSeq" id="WP_148539957.1">
    <property type="nucleotide sequence ID" value="NZ_VSDQ01000163.1"/>
</dbReference>
<feature type="domain" description="Peptidase S9 prolyl oligopeptidase catalytic" evidence="5">
    <location>
        <begin position="530"/>
        <end position="726"/>
    </location>
</feature>
<dbReference type="PANTHER" id="PTHR11731:SF193">
    <property type="entry name" value="DIPEPTIDYL PEPTIDASE 9"/>
    <property type="match status" value="1"/>
</dbReference>
<evidence type="ECO:0000256" key="2">
    <source>
        <dbReference type="ARBA" id="ARBA00022801"/>
    </source>
</evidence>